<evidence type="ECO:0000256" key="4">
    <source>
        <dbReference type="ARBA" id="ARBA00023157"/>
    </source>
</evidence>
<dbReference type="SUPFAM" id="SSF53474">
    <property type="entry name" value="alpha/beta-Hydrolases"/>
    <property type="match status" value="1"/>
</dbReference>
<dbReference type="Gene3D" id="3.40.50.1820">
    <property type="entry name" value="alpha/beta hydrolase"/>
    <property type="match status" value="1"/>
</dbReference>
<dbReference type="RefSeq" id="XP_028030846.1">
    <property type="nucleotide sequence ID" value="XM_028175045.1"/>
</dbReference>
<dbReference type="GeneID" id="114243528"/>
<dbReference type="GO" id="GO:0052689">
    <property type="term" value="F:carboxylic ester hydrolase activity"/>
    <property type="evidence" value="ECO:0007669"/>
    <property type="project" value="UniProtKB-KW"/>
</dbReference>
<dbReference type="InterPro" id="IPR002018">
    <property type="entry name" value="CarbesteraseB"/>
</dbReference>
<evidence type="ECO:0000256" key="1">
    <source>
        <dbReference type="ARBA" id="ARBA00005964"/>
    </source>
</evidence>
<reference evidence="9" key="1">
    <citation type="submission" date="2025-08" db="UniProtKB">
        <authorList>
            <consortium name="RefSeq"/>
        </authorList>
    </citation>
    <scope>IDENTIFICATION</scope>
    <source>
        <tissue evidence="9">Silk gland</tissue>
    </source>
</reference>
<dbReference type="Proteomes" id="UP000504629">
    <property type="component" value="Unplaced"/>
</dbReference>
<comment type="similarity">
    <text evidence="1 6">Belongs to the type-B carboxylesterase/lipase family.</text>
</comment>
<evidence type="ECO:0000256" key="5">
    <source>
        <dbReference type="ARBA" id="ARBA00023180"/>
    </source>
</evidence>
<evidence type="ECO:0000256" key="3">
    <source>
        <dbReference type="ARBA" id="ARBA00022801"/>
    </source>
</evidence>
<keyword evidence="2" id="KW-0719">Serine esterase</keyword>
<keyword evidence="5" id="KW-0325">Glycoprotein</keyword>
<dbReference type="InterPro" id="IPR029058">
    <property type="entry name" value="AB_hydrolase_fold"/>
</dbReference>
<evidence type="ECO:0000259" key="7">
    <source>
        <dbReference type="Pfam" id="PF00135"/>
    </source>
</evidence>
<accession>A0A6J2JMD4</accession>
<organism evidence="8 9">
    <name type="scientific">Bombyx mandarina</name>
    <name type="common">Wild silk moth</name>
    <name type="synonym">Wild silkworm</name>
    <dbReference type="NCBI Taxonomy" id="7092"/>
    <lineage>
        <taxon>Eukaryota</taxon>
        <taxon>Metazoa</taxon>
        <taxon>Ecdysozoa</taxon>
        <taxon>Arthropoda</taxon>
        <taxon>Hexapoda</taxon>
        <taxon>Insecta</taxon>
        <taxon>Pterygota</taxon>
        <taxon>Neoptera</taxon>
        <taxon>Endopterygota</taxon>
        <taxon>Lepidoptera</taxon>
        <taxon>Glossata</taxon>
        <taxon>Ditrysia</taxon>
        <taxon>Bombycoidea</taxon>
        <taxon>Bombycidae</taxon>
        <taxon>Bombycinae</taxon>
        <taxon>Bombyx</taxon>
    </lineage>
</organism>
<evidence type="ECO:0000313" key="8">
    <source>
        <dbReference type="Proteomes" id="UP000504629"/>
    </source>
</evidence>
<dbReference type="Pfam" id="PF00135">
    <property type="entry name" value="COesterase"/>
    <property type="match status" value="1"/>
</dbReference>
<feature type="signal peptide" evidence="6">
    <location>
        <begin position="1"/>
        <end position="17"/>
    </location>
</feature>
<keyword evidence="3 6" id="KW-0378">Hydrolase</keyword>
<feature type="chain" id="PRO_5027145988" description="Carboxylic ester hydrolase" evidence="6">
    <location>
        <begin position="18"/>
        <end position="557"/>
    </location>
</feature>
<dbReference type="PROSITE" id="PS00122">
    <property type="entry name" value="CARBOXYLESTERASE_B_1"/>
    <property type="match status" value="1"/>
</dbReference>
<proteinExistence type="inferred from homology"/>
<dbReference type="KEGG" id="bman:114243528"/>
<dbReference type="AlphaFoldDB" id="A0A6J2JMD4"/>
<keyword evidence="8" id="KW-1185">Reference proteome</keyword>
<dbReference type="InterPro" id="IPR050309">
    <property type="entry name" value="Type-B_Carboxylest/Lipase"/>
</dbReference>
<dbReference type="OrthoDB" id="3200163at2759"/>
<evidence type="ECO:0000313" key="9">
    <source>
        <dbReference type="RefSeq" id="XP_028030846.1"/>
    </source>
</evidence>
<dbReference type="PANTHER" id="PTHR11559">
    <property type="entry name" value="CARBOXYLESTERASE"/>
    <property type="match status" value="1"/>
</dbReference>
<keyword evidence="4" id="KW-1015">Disulfide bond</keyword>
<keyword evidence="6" id="KW-0732">Signal</keyword>
<name>A0A6J2JMD4_BOMMA</name>
<protein>
    <recommendedName>
        <fullName evidence="6">Carboxylic ester hydrolase</fullName>
        <ecNumber evidence="6">3.1.1.-</ecNumber>
    </recommendedName>
</protein>
<evidence type="ECO:0000256" key="6">
    <source>
        <dbReference type="RuleBase" id="RU361235"/>
    </source>
</evidence>
<evidence type="ECO:0000256" key="2">
    <source>
        <dbReference type="ARBA" id="ARBA00022487"/>
    </source>
</evidence>
<feature type="domain" description="Carboxylesterase type B" evidence="7">
    <location>
        <begin position="26"/>
        <end position="533"/>
    </location>
</feature>
<gene>
    <name evidence="9" type="primary">LOC114243528</name>
</gene>
<dbReference type="InterPro" id="IPR019826">
    <property type="entry name" value="Carboxylesterase_B_AS"/>
</dbReference>
<dbReference type="EC" id="3.1.1.-" evidence="6"/>
<sequence>MWRTLLFGAFILGQTKTEDAIDEWKEVLLDQGPVRGYKDPEVDVFVFHGIPYASAPKGPDKFKAPLPPPTWKEPFEAVDKGVMCPQHPVDMGFKKKFIYNEDCLIANVFVPDADNKNLPVVVYVHGGGYQVGFGNSVTPKKLVRGEKIIAITFNYRLGAHGFLCLGTKEAPGNAGMKDIVALLRWVKKNIEKFGGNPEEVTIAGYSSGAAAVELLMLSDLTRGLFNKAIPESGSALASFTIQRDPLANAKKFAKKMNVTDVDDIEVLEKFYTKASFKKLTANTFSGAPGTAISFEPCIERDIGEEAFLTEAPVNIISKGKYQKVPILFGICNMEGLVRVNYFEMWLEKFNSKFSQYLPSNLKFESQEQKEEIAKKVKEFYFGKKTITESNILAYIDYFTDVMFAFPVLRSVKMHLEAGHDRIYLYEYSFVDEDTMPIPYVDVKGADHIAQTNAVLDGLNATHYDESMASKTYKRMKARMREMWTNFIVTGKPVPEDSILPKWPPVEKDWSPHMSIGEVIELRGSLLEKRAKLWDEIYQQFYYNPIPPATLETKHTEL</sequence>